<evidence type="ECO:0000256" key="1">
    <source>
        <dbReference type="ARBA" id="ARBA00011062"/>
    </source>
</evidence>
<dbReference type="RefSeq" id="WP_250582815.1">
    <property type="nucleotide sequence ID" value="NZ_JAKRVX010000001.1"/>
</dbReference>
<dbReference type="Gene3D" id="3.40.1210.10">
    <property type="entry name" value="Survival protein SurE-like phosphatase/nucleotidase"/>
    <property type="match status" value="1"/>
</dbReference>
<accession>A0AAE3FUM9</accession>
<dbReference type="GO" id="GO:0008253">
    <property type="term" value="F:5'-nucleotidase activity"/>
    <property type="evidence" value="ECO:0007669"/>
    <property type="project" value="UniProtKB-EC"/>
</dbReference>
<comment type="similarity">
    <text evidence="1">Belongs to the SurE nucleotidase family.</text>
</comment>
<organism evidence="5 6">
    <name type="scientific">Natronocalculus amylovorans</name>
    <dbReference type="NCBI Taxonomy" id="2917812"/>
    <lineage>
        <taxon>Archaea</taxon>
        <taxon>Methanobacteriati</taxon>
        <taxon>Methanobacteriota</taxon>
        <taxon>Stenosarchaea group</taxon>
        <taxon>Halobacteria</taxon>
        <taxon>Halobacteriales</taxon>
        <taxon>Haloferacaceae</taxon>
        <taxon>Natronocalculus</taxon>
    </lineage>
</organism>
<dbReference type="PANTHER" id="PTHR30457">
    <property type="entry name" value="5'-NUCLEOTIDASE SURE"/>
    <property type="match status" value="1"/>
</dbReference>
<evidence type="ECO:0000313" key="5">
    <source>
        <dbReference type="EMBL" id="MCL9815897.1"/>
    </source>
</evidence>
<dbReference type="AlphaFoldDB" id="A0AAE3FUM9"/>
<dbReference type="SUPFAM" id="SSF64167">
    <property type="entry name" value="SurE-like"/>
    <property type="match status" value="1"/>
</dbReference>
<dbReference type="GO" id="GO:0046872">
    <property type="term" value="F:metal ion binding"/>
    <property type="evidence" value="ECO:0007669"/>
    <property type="project" value="UniProtKB-KW"/>
</dbReference>
<proteinExistence type="inferred from homology"/>
<dbReference type="InterPro" id="IPR036523">
    <property type="entry name" value="SurE-like_sf"/>
</dbReference>
<evidence type="ECO:0000259" key="4">
    <source>
        <dbReference type="Pfam" id="PF01975"/>
    </source>
</evidence>
<dbReference type="Proteomes" id="UP001203207">
    <property type="component" value="Unassembled WGS sequence"/>
</dbReference>
<feature type="domain" description="Survival protein SurE-like phosphatase/nucleotidase" evidence="4">
    <location>
        <begin position="6"/>
        <end position="176"/>
    </location>
</feature>
<evidence type="ECO:0000256" key="2">
    <source>
        <dbReference type="ARBA" id="ARBA00022723"/>
    </source>
</evidence>
<name>A0AAE3FUM9_9EURY</name>
<evidence type="ECO:0000313" key="6">
    <source>
        <dbReference type="Proteomes" id="UP001203207"/>
    </source>
</evidence>
<protein>
    <submittedName>
        <fullName evidence="5">5'/3'-nucleotidase SurE</fullName>
        <ecNumber evidence="5">3.1.3.5</ecNumber>
        <ecNumber evidence="5">3.1.3.6</ecNumber>
    </submittedName>
</protein>
<keyword evidence="2" id="KW-0479">Metal-binding</keyword>
<dbReference type="GO" id="GO:0008254">
    <property type="term" value="F:3'-nucleotidase activity"/>
    <property type="evidence" value="ECO:0007669"/>
    <property type="project" value="UniProtKB-EC"/>
</dbReference>
<keyword evidence="6" id="KW-1185">Reference proteome</keyword>
<dbReference type="PANTHER" id="PTHR30457:SF0">
    <property type="entry name" value="PHOSPHATASE, PUTATIVE (AFU_ORTHOLOGUE AFUA_4G01070)-RELATED"/>
    <property type="match status" value="1"/>
</dbReference>
<evidence type="ECO:0000256" key="3">
    <source>
        <dbReference type="ARBA" id="ARBA00022801"/>
    </source>
</evidence>
<dbReference type="EC" id="3.1.3.6" evidence="5"/>
<dbReference type="InterPro" id="IPR030048">
    <property type="entry name" value="SurE"/>
</dbReference>
<dbReference type="NCBIfam" id="TIGR00087">
    <property type="entry name" value="surE"/>
    <property type="match status" value="1"/>
</dbReference>
<dbReference type="EMBL" id="JAKRVX010000001">
    <property type="protein sequence ID" value="MCL9815897.1"/>
    <property type="molecule type" value="Genomic_DNA"/>
</dbReference>
<reference evidence="5" key="1">
    <citation type="journal article" date="2022" name="Syst. Appl. Microbiol.">
        <title>Natronocalculus amylovorans gen. nov., sp. nov., and Natranaeroarchaeum aerophilus sp. nov., dominant culturable amylolytic natronoarchaea from hypersaline soda lakes in southwestern Siberia.</title>
        <authorList>
            <person name="Sorokin D.Y."/>
            <person name="Elcheninov A.G."/>
            <person name="Khizhniak T.V."/>
            <person name="Koenen M."/>
            <person name="Bale N.J."/>
            <person name="Damste J.S.S."/>
            <person name="Kublanov I.V."/>
        </authorList>
    </citation>
    <scope>NUCLEOTIDE SEQUENCE</scope>
    <source>
        <strain evidence="5">AArc-St2</strain>
    </source>
</reference>
<comment type="caution">
    <text evidence="5">The sequence shown here is derived from an EMBL/GenBank/DDBJ whole genome shotgun (WGS) entry which is preliminary data.</text>
</comment>
<keyword evidence="3 5" id="KW-0378">Hydrolase</keyword>
<reference evidence="5" key="2">
    <citation type="submission" date="2022-02" db="EMBL/GenBank/DDBJ databases">
        <authorList>
            <person name="Elcheninov A.G."/>
            <person name="Sorokin D.Y."/>
            <person name="Kublanov I.V."/>
        </authorList>
    </citation>
    <scope>NUCLEOTIDE SEQUENCE</scope>
    <source>
        <strain evidence="5">AArc-St2</strain>
    </source>
</reference>
<sequence length="273" mass="28668">MSDLRILLTNDDGIDSPGLTSLYDELSTIADVTAVAPATNQSGVGRSRTGIGHGEPTVTIEEHELGYAIGGTPADCTAVGLRELCNPDALDVVVSGCNVGPNVGSYIMGHSGTVGAAVEAAFLGVPSIAVSAYDYERFFPNTNDYSAPAVATRRIVTEAIEHDLFSTVDVLNLNTRVDTETTLRSTQPLADYDTAIEANGDGVGDFTNTYWAAKPVGPDGLPELDTYKNVYPEWSDRAAVVDGVSSVTPLRLPQIPADGKTIADVVTAYNNAI</sequence>
<dbReference type="Pfam" id="PF01975">
    <property type="entry name" value="SurE"/>
    <property type="match status" value="1"/>
</dbReference>
<gene>
    <name evidence="5" type="primary">surE</name>
    <name evidence="5" type="ORF">AArcSt2_02970</name>
</gene>
<dbReference type="EC" id="3.1.3.5" evidence="5"/>
<dbReference type="InterPro" id="IPR002828">
    <property type="entry name" value="SurE-like_Pase/nucleotidase"/>
</dbReference>